<evidence type="ECO:0000313" key="2">
    <source>
        <dbReference type="EMBL" id="KAF9958660.1"/>
    </source>
</evidence>
<sequence length="68" mass="6896">MAIFSNASKSVPNKKSASADSAASSSSPRSSMSLEWISSSFKTQSSSKRASTAGSGPSYKTSAMALAI</sequence>
<evidence type="ECO:0000256" key="1">
    <source>
        <dbReference type="SAM" id="MobiDB-lite"/>
    </source>
</evidence>
<evidence type="ECO:0000313" key="3">
    <source>
        <dbReference type="Proteomes" id="UP000738359"/>
    </source>
</evidence>
<feature type="compositionally biased region" description="Low complexity" evidence="1">
    <location>
        <begin position="16"/>
        <end position="51"/>
    </location>
</feature>
<organism evidence="2 3">
    <name type="scientific">Mortierella alpina</name>
    <name type="common">Oleaginous fungus</name>
    <name type="synonym">Mortierella renispora</name>
    <dbReference type="NCBI Taxonomy" id="64518"/>
    <lineage>
        <taxon>Eukaryota</taxon>
        <taxon>Fungi</taxon>
        <taxon>Fungi incertae sedis</taxon>
        <taxon>Mucoromycota</taxon>
        <taxon>Mortierellomycotina</taxon>
        <taxon>Mortierellomycetes</taxon>
        <taxon>Mortierellales</taxon>
        <taxon>Mortierellaceae</taxon>
        <taxon>Mortierella</taxon>
    </lineage>
</organism>
<feature type="region of interest" description="Disordered" evidence="1">
    <location>
        <begin position="1"/>
        <end position="68"/>
    </location>
</feature>
<gene>
    <name evidence="2" type="ORF">BGZ70_009129</name>
</gene>
<proteinExistence type="predicted"/>
<feature type="non-terminal residue" evidence="2">
    <location>
        <position position="68"/>
    </location>
</feature>
<feature type="compositionally biased region" description="Polar residues" evidence="1">
    <location>
        <begin position="1"/>
        <end position="15"/>
    </location>
</feature>
<dbReference type="Proteomes" id="UP000738359">
    <property type="component" value="Unassembled WGS sequence"/>
</dbReference>
<accession>A0A9P6J2F4</accession>
<protein>
    <submittedName>
        <fullName evidence="2">Uncharacterized protein</fullName>
    </submittedName>
</protein>
<comment type="caution">
    <text evidence="2">The sequence shown here is derived from an EMBL/GenBank/DDBJ whole genome shotgun (WGS) entry which is preliminary data.</text>
</comment>
<dbReference type="EMBL" id="JAAAHY010000714">
    <property type="protein sequence ID" value="KAF9958660.1"/>
    <property type="molecule type" value="Genomic_DNA"/>
</dbReference>
<reference evidence="2" key="1">
    <citation type="journal article" date="2020" name="Fungal Divers.">
        <title>Resolving the Mortierellaceae phylogeny through synthesis of multi-gene phylogenetics and phylogenomics.</title>
        <authorList>
            <person name="Vandepol N."/>
            <person name="Liber J."/>
            <person name="Desiro A."/>
            <person name="Na H."/>
            <person name="Kennedy M."/>
            <person name="Barry K."/>
            <person name="Grigoriev I.V."/>
            <person name="Miller A.N."/>
            <person name="O'Donnell K."/>
            <person name="Stajich J.E."/>
            <person name="Bonito G."/>
        </authorList>
    </citation>
    <scope>NUCLEOTIDE SEQUENCE</scope>
    <source>
        <strain evidence="2">CK1249</strain>
    </source>
</reference>
<name>A0A9P6J2F4_MORAP</name>
<keyword evidence="3" id="KW-1185">Reference proteome</keyword>
<feature type="compositionally biased region" description="Polar residues" evidence="1">
    <location>
        <begin position="52"/>
        <end position="61"/>
    </location>
</feature>
<dbReference type="AlphaFoldDB" id="A0A9P6J2F4"/>